<dbReference type="EMBL" id="CP061169">
    <property type="protein sequence ID" value="QPZ38971.1"/>
    <property type="molecule type" value="Genomic_DNA"/>
</dbReference>
<feature type="compositionally biased region" description="Basic and acidic residues" evidence="2">
    <location>
        <begin position="12"/>
        <end position="24"/>
    </location>
</feature>
<dbReference type="Pfam" id="PF05532">
    <property type="entry name" value="CsbD"/>
    <property type="match status" value="1"/>
</dbReference>
<keyword evidence="5" id="KW-1185">Reference proteome</keyword>
<feature type="region of interest" description="Disordered" evidence="2">
    <location>
        <begin position="1"/>
        <end position="68"/>
    </location>
</feature>
<name>A0ABX6YKP1_9MICO</name>
<evidence type="ECO:0000256" key="2">
    <source>
        <dbReference type="SAM" id="MobiDB-lite"/>
    </source>
</evidence>
<evidence type="ECO:0000259" key="3">
    <source>
        <dbReference type="Pfam" id="PF05532"/>
    </source>
</evidence>
<evidence type="ECO:0000313" key="4">
    <source>
        <dbReference type="EMBL" id="QPZ38971.1"/>
    </source>
</evidence>
<gene>
    <name evidence="4" type="ORF">HCR76_02400</name>
</gene>
<dbReference type="Proteomes" id="UP000662814">
    <property type="component" value="Chromosome"/>
</dbReference>
<proteinExistence type="inferred from homology"/>
<accession>A0ABX6YKP1</accession>
<organism evidence="4 5">
    <name type="scientific">Paramicrobacterium chengjingii</name>
    <dbReference type="NCBI Taxonomy" id="2769067"/>
    <lineage>
        <taxon>Bacteria</taxon>
        <taxon>Bacillati</taxon>
        <taxon>Actinomycetota</taxon>
        <taxon>Actinomycetes</taxon>
        <taxon>Micrococcales</taxon>
        <taxon>Microbacteriaceae</taxon>
        <taxon>Paramicrobacterium</taxon>
    </lineage>
</organism>
<feature type="compositionally biased region" description="Basic and acidic residues" evidence="2">
    <location>
        <begin position="46"/>
        <end position="68"/>
    </location>
</feature>
<evidence type="ECO:0000313" key="5">
    <source>
        <dbReference type="Proteomes" id="UP000662814"/>
    </source>
</evidence>
<protein>
    <submittedName>
        <fullName evidence="4">CsbD family protein</fullName>
    </submittedName>
</protein>
<evidence type="ECO:0000256" key="1">
    <source>
        <dbReference type="ARBA" id="ARBA00009129"/>
    </source>
</evidence>
<dbReference type="SUPFAM" id="SSF69047">
    <property type="entry name" value="Hypothetical protein YjbJ"/>
    <property type="match status" value="1"/>
</dbReference>
<comment type="similarity">
    <text evidence="1">Belongs to the UPF0337 (CsbD) family.</text>
</comment>
<reference evidence="4 5" key="1">
    <citation type="submission" date="2020-12" db="EMBL/GenBank/DDBJ databases">
        <title>Microbacterium sp. HY060.</title>
        <authorList>
            <person name="Zhou J."/>
        </authorList>
    </citation>
    <scope>NUCLEOTIDE SEQUENCE [LARGE SCALE GENOMIC DNA]</scope>
    <source>
        <strain evidence="4 5">HY60</strain>
    </source>
</reference>
<dbReference type="InterPro" id="IPR036629">
    <property type="entry name" value="YjbJ_sf"/>
</dbReference>
<dbReference type="RefSeq" id="WP_166985020.1">
    <property type="nucleotide sequence ID" value="NZ_CP061169.1"/>
</dbReference>
<dbReference type="Gene3D" id="1.10.1470.10">
    <property type="entry name" value="YjbJ"/>
    <property type="match status" value="1"/>
</dbReference>
<dbReference type="InterPro" id="IPR008462">
    <property type="entry name" value="CsbD"/>
</dbReference>
<feature type="domain" description="CsbD-like" evidence="3">
    <location>
        <begin position="5"/>
        <end position="56"/>
    </location>
</feature>
<sequence length="68" mass="7098">MGFGDKISNAAEDAKGKAKEKIGDATDNENLENEGRADQASATAKKVGENVKDAADNAKDGAKDLFNK</sequence>